<evidence type="ECO:0000313" key="2">
    <source>
        <dbReference type="EMBL" id="PIW18313.1"/>
    </source>
</evidence>
<comment type="caution">
    <text evidence="2">The sequence shown here is derived from an EMBL/GenBank/DDBJ whole genome shotgun (WGS) entry which is preliminary data.</text>
</comment>
<gene>
    <name evidence="2" type="ORF">COW36_05970</name>
</gene>
<evidence type="ECO:0008006" key="4">
    <source>
        <dbReference type="Google" id="ProtNLM"/>
    </source>
</evidence>
<protein>
    <recommendedName>
        <fullName evidence="4">YkuD domain-containing protein</fullName>
    </recommendedName>
</protein>
<feature type="chain" id="PRO_5014753543" description="YkuD domain-containing protein" evidence="1">
    <location>
        <begin position="28"/>
        <end position="401"/>
    </location>
</feature>
<organism evidence="2 3">
    <name type="scientific">bacterium (Candidatus Blackallbacteria) CG17_big_fil_post_rev_8_21_14_2_50_48_46</name>
    <dbReference type="NCBI Taxonomy" id="2014261"/>
    <lineage>
        <taxon>Bacteria</taxon>
        <taxon>Candidatus Blackallbacteria</taxon>
    </lineage>
</organism>
<keyword evidence="1" id="KW-0732">Signal</keyword>
<sequence>MKTSKTFQKIILSGLLLWTITPVSAQAALSKHEVSSMEQLVKAVGSNRIIKMKPGIYHVDPRLKTTPYVKWKSAQSPTLVMHHVKNLSIQGSGAKQTKLVSSSCNAEILEFESASSIRLQGVGFGRMLPGKAQELDCSPDLRGEILEQSLPPFTPRPEKILNWQQVASQIGLHQSQGIQLPEYTEPLYPNLIEQVKGQTFPIQPEQDAIFMRVHSLRPHLGVDYQLKGKQIFKAHQMAQAAAMIFDRDHNILAVMDAQAQVIYAVEARNNTRQSWNHPPDWLMQNSMVMNSNAPAPNGVYAFGTLIQDNPRASFNFGSFRIVLEGGVLTQREILFHSRDHKLNQEIPWHQDLNDEEIRTLGCFLFQDPDLQVLAQLLLNANRPVALVIQGSYTKNIHSPSL</sequence>
<name>A0A2M7G8A2_9BACT</name>
<reference evidence="2 3" key="1">
    <citation type="submission" date="2017-09" db="EMBL/GenBank/DDBJ databases">
        <title>Depth-based differentiation of microbial function through sediment-hosted aquifers and enrichment of novel symbionts in the deep terrestrial subsurface.</title>
        <authorList>
            <person name="Probst A.J."/>
            <person name="Ladd B."/>
            <person name="Jarett J.K."/>
            <person name="Geller-Mcgrath D.E."/>
            <person name="Sieber C.M."/>
            <person name="Emerson J.B."/>
            <person name="Anantharaman K."/>
            <person name="Thomas B.C."/>
            <person name="Malmstrom R."/>
            <person name="Stieglmeier M."/>
            <person name="Klingl A."/>
            <person name="Woyke T."/>
            <person name="Ryan C.M."/>
            <person name="Banfield J.F."/>
        </authorList>
    </citation>
    <scope>NUCLEOTIDE SEQUENCE [LARGE SCALE GENOMIC DNA]</scope>
    <source>
        <strain evidence="2">CG17_big_fil_post_rev_8_21_14_2_50_48_46</strain>
    </source>
</reference>
<proteinExistence type="predicted"/>
<evidence type="ECO:0000256" key="1">
    <source>
        <dbReference type="SAM" id="SignalP"/>
    </source>
</evidence>
<dbReference type="Proteomes" id="UP000231019">
    <property type="component" value="Unassembled WGS sequence"/>
</dbReference>
<feature type="signal peptide" evidence="1">
    <location>
        <begin position="1"/>
        <end position="27"/>
    </location>
</feature>
<dbReference type="AlphaFoldDB" id="A0A2M7G8A2"/>
<accession>A0A2M7G8A2</accession>
<dbReference type="EMBL" id="PFFQ01000013">
    <property type="protein sequence ID" value="PIW18313.1"/>
    <property type="molecule type" value="Genomic_DNA"/>
</dbReference>
<evidence type="ECO:0000313" key="3">
    <source>
        <dbReference type="Proteomes" id="UP000231019"/>
    </source>
</evidence>